<feature type="transmembrane region" description="Helical" evidence="7">
    <location>
        <begin position="362"/>
        <end position="383"/>
    </location>
</feature>
<protein>
    <submittedName>
        <fullName evidence="8">Amino acid permease</fullName>
    </submittedName>
</protein>
<feature type="transmembrane region" description="Helical" evidence="7">
    <location>
        <begin position="123"/>
        <end position="145"/>
    </location>
</feature>
<evidence type="ECO:0000313" key="8">
    <source>
        <dbReference type="EMBL" id="NKI32743.1"/>
    </source>
</evidence>
<name>A0ABX1GS28_9FLAO</name>
<feature type="transmembrane region" description="Helical" evidence="7">
    <location>
        <begin position="157"/>
        <end position="175"/>
    </location>
</feature>
<comment type="caution">
    <text evidence="8">The sequence shown here is derived from an EMBL/GenBank/DDBJ whole genome shotgun (WGS) entry which is preliminary data.</text>
</comment>
<keyword evidence="5 7" id="KW-1133">Transmembrane helix</keyword>
<feature type="transmembrane region" description="Helical" evidence="7">
    <location>
        <begin position="195"/>
        <end position="219"/>
    </location>
</feature>
<accession>A0ABX1GS28</accession>
<feature type="transmembrane region" description="Helical" evidence="7">
    <location>
        <begin position="280"/>
        <end position="300"/>
    </location>
</feature>
<evidence type="ECO:0000256" key="7">
    <source>
        <dbReference type="SAM" id="Phobius"/>
    </source>
</evidence>
<evidence type="ECO:0000256" key="3">
    <source>
        <dbReference type="ARBA" id="ARBA00022475"/>
    </source>
</evidence>
<dbReference type="EMBL" id="JAAWWL010000002">
    <property type="protein sequence ID" value="NKI32743.1"/>
    <property type="molecule type" value="Genomic_DNA"/>
</dbReference>
<feature type="transmembrane region" description="Helical" evidence="7">
    <location>
        <begin position="231"/>
        <end position="254"/>
    </location>
</feature>
<keyword evidence="6 7" id="KW-0472">Membrane</keyword>
<dbReference type="Proteomes" id="UP000718451">
    <property type="component" value="Unassembled WGS sequence"/>
</dbReference>
<comment type="subcellular location">
    <subcellularLocation>
        <location evidence="1">Cell membrane</location>
        <topology evidence="1">Multi-pass membrane protein</topology>
    </subcellularLocation>
</comment>
<evidence type="ECO:0000256" key="2">
    <source>
        <dbReference type="ARBA" id="ARBA00022448"/>
    </source>
</evidence>
<dbReference type="PANTHER" id="PTHR42770:SF15">
    <property type="entry name" value="GLUTAMATE_GAMMA-AMINOBUTYRATE ANTIPORTER-RELATED"/>
    <property type="match status" value="1"/>
</dbReference>
<organism evidence="8 9">
    <name type="scientific">Croceivirga thetidis</name>
    <dbReference type="NCBI Taxonomy" id="2721623"/>
    <lineage>
        <taxon>Bacteria</taxon>
        <taxon>Pseudomonadati</taxon>
        <taxon>Bacteroidota</taxon>
        <taxon>Flavobacteriia</taxon>
        <taxon>Flavobacteriales</taxon>
        <taxon>Flavobacteriaceae</taxon>
        <taxon>Croceivirga</taxon>
    </lineage>
</organism>
<dbReference type="PIRSF" id="PIRSF006060">
    <property type="entry name" value="AA_transporter"/>
    <property type="match status" value="1"/>
</dbReference>
<dbReference type="InterPro" id="IPR002293">
    <property type="entry name" value="AA/rel_permease1"/>
</dbReference>
<proteinExistence type="predicted"/>
<feature type="transmembrane region" description="Helical" evidence="7">
    <location>
        <begin position="436"/>
        <end position="455"/>
    </location>
</feature>
<keyword evidence="9" id="KW-1185">Reference proteome</keyword>
<dbReference type="Gene3D" id="1.20.1740.10">
    <property type="entry name" value="Amino acid/polyamine transporter I"/>
    <property type="match status" value="1"/>
</dbReference>
<gene>
    <name evidence="8" type="ORF">HCU67_12370</name>
</gene>
<dbReference type="InterPro" id="IPR050367">
    <property type="entry name" value="APC_superfamily"/>
</dbReference>
<keyword evidence="3" id="KW-1003">Cell membrane</keyword>
<evidence type="ECO:0000313" key="9">
    <source>
        <dbReference type="Proteomes" id="UP000718451"/>
    </source>
</evidence>
<reference evidence="8 9" key="1">
    <citation type="submission" date="2020-04" db="EMBL/GenBank/DDBJ databases">
        <authorList>
            <person name="Yoon J."/>
        </authorList>
    </citation>
    <scope>NUCLEOTIDE SEQUENCE [LARGE SCALE GENOMIC DNA]</scope>
    <source>
        <strain evidence="8 9">DJ-13</strain>
    </source>
</reference>
<evidence type="ECO:0000256" key="1">
    <source>
        <dbReference type="ARBA" id="ARBA00004651"/>
    </source>
</evidence>
<dbReference type="PANTHER" id="PTHR42770">
    <property type="entry name" value="AMINO ACID TRANSPORTER-RELATED"/>
    <property type="match status" value="1"/>
</dbReference>
<evidence type="ECO:0000256" key="4">
    <source>
        <dbReference type="ARBA" id="ARBA00022692"/>
    </source>
</evidence>
<feature type="transmembrane region" description="Helical" evidence="7">
    <location>
        <begin position="40"/>
        <end position="59"/>
    </location>
</feature>
<keyword evidence="2" id="KW-0813">Transport</keyword>
<dbReference type="Pfam" id="PF13520">
    <property type="entry name" value="AA_permease_2"/>
    <property type="match status" value="1"/>
</dbReference>
<keyword evidence="4 7" id="KW-0812">Transmembrane</keyword>
<sequence>MTKLKKALGLRDLVLLNVATIIGLSSLTQAAQFGWSSLVLWIIAAVFFLIPSSFMVIDLNSRVPGIGGFYLWVKSAFGEWHGFLAAWCYWLSAIVWFPTVLFTISLSALYMFGDQWLHLKDNFWFASILSMALLWFTVILNVFGLKFGKWIQNIGAISLWVLFALLAIASFYQLLTNGSSQEISMERFIPDFGDFGVLPFFAAITFSFGGLELSSVMSTEMKDSKRIMTKAIFISALIVLALYTIGTFSLLIAIPEGQVGIIDGIAQNFYILTEQLDWPFLGPVGALLVTLGTLGLFAAWMNGNARLPFAIGIDNYLPPVLGKVHPKFGTPYISLIVQGVLVSILLLIAVSGTKIQEAYSLLYDMSVLLYFIPFIYMFSCFIWHSLKNTGGSSPLSFFEKKKMMVWVFGLMALSVILLSLVLAVMPSNVIGDKTSFYLKISCVTAVLIGIGLILFKLKKMYK</sequence>
<feature type="transmembrane region" description="Helical" evidence="7">
    <location>
        <begin position="404"/>
        <end position="424"/>
    </location>
</feature>
<dbReference type="RefSeq" id="WP_168552921.1">
    <property type="nucleotide sequence ID" value="NZ_JAAWWL010000002.1"/>
</dbReference>
<evidence type="ECO:0000256" key="5">
    <source>
        <dbReference type="ARBA" id="ARBA00022989"/>
    </source>
</evidence>
<feature type="transmembrane region" description="Helical" evidence="7">
    <location>
        <begin position="80"/>
        <end position="111"/>
    </location>
</feature>
<feature type="transmembrane region" description="Helical" evidence="7">
    <location>
        <begin position="332"/>
        <end position="350"/>
    </location>
</feature>
<evidence type="ECO:0000256" key="6">
    <source>
        <dbReference type="ARBA" id="ARBA00023136"/>
    </source>
</evidence>